<evidence type="ECO:0008006" key="5">
    <source>
        <dbReference type="Google" id="ProtNLM"/>
    </source>
</evidence>
<keyword evidence="2" id="KW-0812">Transmembrane</keyword>
<evidence type="ECO:0000313" key="4">
    <source>
        <dbReference type="Proteomes" id="UP001595751"/>
    </source>
</evidence>
<feature type="compositionally biased region" description="Basic and acidic residues" evidence="1">
    <location>
        <begin position="9"/>
        <end position="27"/>
    </location>
</feature>
<keyword evidence="2" id="KW-1133">Transmembrane helix</keyword>
<dbReference type="EMBL" id="JBHRZN010000001">
    <property type="protein sequence ID" value="MFC3848687.1"/>
    <property type="molecule type" value="Genomic_DNA"/>
</dbReference>
<feature type="transmembrane region" description="Helical" evidence="2">
    <location>
        <begin position="49"/>
        <end position="69"/>
    </location>
</feature>
<evidence type="ECO:0000256" key="1">
    <source>
        <dbReference type="SAM" id="MobiDB-lite"/>
    </source>
</evidence>
<dbReference type="Proteomes" id="UP001595751">
    <property type="component" value="Unassembled WGS sequence"/>
</dbReference>
<sequence length="115" mass="11729">MTDATPSNHADRPDHAAAGRPDARATADVHAPQTPQSEANPATASSTAYSVRIVAGLLLIVVFGGLPTVVDGRPLWAAIVGLAGVVAGAVLIGLAVNSMMRERRARNRAGAAAQR</sequence>
<accession>A0ABV7ZMG5</accession>
<evidence type="ECO:0000313" key="3">
    <source>
        <dbReference type="EMBL" id="MFC3848687.1"/>
    </source>
</evidence>
<feature type="compositionally biased region" description="Polar residues" evidence="1">
    <location>
        <begin position="33"/>
        <end position="45"/>
    </location>
</feature>
<gene>
    <name evidence="3" type="ORF">ACFORJ_00690</name>
</gene>
<evidence type="ECO:0000256" key="2">
    <source>
        <dbReference type="SAM" id="Phobius"/>
    </source>
</evidence>
<name>A0ABV7ZMG5_9CORY</name>
<feature type="region of interest" description="Disordered" evidence="1">
    <location>
        <begin position="1"/>
        <end position="45"/>
    </location>
</feature>
<reference evidence="4" key="1">
    <citation type="journal article" date="2019" name="Int. J. Syst. Evol. Microbiol.">
        <title>The Global Catalogue of Microorganisms (GCM) 10K type strain sequencing project: providing services to taxonomists for standard genome sequencing and annotation.</title>
        <authorList>
            <consortium name="The Broad Institute Genomics Platform"/>
            <consortium name="The Broad Institute Genome Sequencing Center for Infectious Disease"/>
            <person name="Wu L."/>
            <person name="Ma J."/>
        </authorList>
    </citation>
    <scope>NUCLEOTIDE SEQUENCE [LARGE SCALE GENOMIC DNA]</scope>
    <source>
        <strain evidence="4">CCUG 53252</strain>
    </source>
</reference>
<feature type="transmembrane region" description="Helical" evidence="2">
    <location>
        <begin position="75"/>
        <end position="96"/>
    </location>
</feature>
<organism evidence="3 4">
    <name type="scientific">Corynebacterium hansenii</name>
    <dbReference type="NCBI Taxonomy" id="394964"/>
    <lineage>
        <taxon>Bacteria</taxon>
        <taxon>Bacillati</taxon>
        <taxon>Actinomycetota</taxon>
        <taxon>Actinomycetes</taxon>
        <taxon>Mycobacteriales</taxon>
        <taxon>Corynebacteriaceae</taxon>
        <taxon>Corynebacterium</taxon>
    </lineage>
</organism>
<comment type="caution">
    <text evidence="3">The sequence shown here is derived from an EMBL/GenBank/DDBJ whole genome shotgun (WGS) entry which is preliminary data.</text>
</comment>
<proteinExistence type="predicted"/>
<keyword evidence="2" id="KW-0472">Membrane</keyword>
<protein>
    <recommendedName>
        <fullName evidence="5">DUF4229 domain-containing protein</fullName>
    </recommendedName>
</protein>
<dbReference type="RefSeq" id="WP_290292170.1">
    <property type="nucleotide sequence ID" value="NZ_CP047211.1"/>
</dbReference>
<keyword evidence="4" id="KW-1185">Reference proteome</keyword>